<dbReference type="Pfam" id="PF18911">
    <property type="entry name" value="PKD_4"/>
    <property type="match status" value="1"/>
</dbReference>
<gene>
    <name evidence="2" type="ORF">ABR189_04515</name>
</gene>
<reference evidence="2 3" key="1">
    <citation type="submission" date="2024-06" db="EMBL/GenBank/DDBJ databases">
        <title>Chitinophaga defluvii sp. nov., isolated from municipal sewage.</title>
        <authorList>
            <person name="Zhang L."/>
        </authorList>
    </citation>
    <scope>NUCLEOTIDE SEQUENCE [LARGE SCALE GENOMIC DNA]</scope>
    <source>
        <strain evidence="2 3">H8</strain>
    </source>
</reference>
<keyword evidence="3" id="KW-1185">Reference proteome</keyword>
<dbReference type="InterPro" id="IPR013783">
    <property type="entry name" value="Ig-like_fold"/>
</dbReference>
<dbReference type="Gene3D" id="2.60.40.10">
    <property type="entry name" value="Immunoglobulins"/>
    <property type="match status" value="2"/>
</dbReference>
<dbReference type="SMART" id="SM00089">
    <property type="entry name" value="PKD"/>
    <property type="match status" value="2"/>
</dbReference>
<feature type="domain" description="PKD" evidence="1">
    <location>
        <begin position="63"/>
        <end position="93"/>
    </location>
</feature>
<dbReference type="Proteomes" id="UP001549749">
    <property type="component" value="Unassembled WGS sequence"/>
</dbReference>
<feature type="domain" description="PKD" evidence="1">
    <location>
        <begin position="130"/>
        <end position="183"/>
    </location>
</feature>
<protein>
    <submittedName>
        <fullName evidence="2">PKD domain-containing protein</fullName>
    </submittedName>
</protein>
<dbReference type="InterPro" id="IPR000601">
    <property type="entry name" value="PKD_dom"/>
</dbReference>
<evidence type="ECO:0000259" key="1">
    <source>
        <dbReference type="PROSITE" id="PS50093"/>
    </source>
</evidence>
<dbReference type="SUPFAM" id="SSF49299">
    <property type="entry name" value="PKD domain"/>
    <property type="match status" value="2"/>
</dbReference>
<dbReference type="InterPro" id="IPR035986">
    <property type="entry name" value="PKD_dom_sf"/>
</dbReference>
<dbReference type="CDD" id="cd00146">
    <property type="entry name" value="PKD"/>
    <property type="match status" value="2"/>
</dbReference>
<dbReference type="PROSITE" id="PS51257">
    <property type="entry name" value="PROKAR_LIPOPROTEIN"/>
    <property type="match status" value="1"/>
</dbReference>
<accession>A0ABV2T0Q7</accession>
<organism evidence="2 3">
    <name type="scientific">Chitinophaga defluvii</name>
    <dbReference type="NCBI Taxonomy" id="3163343"/>
    <lineage>
        <taxon>Bacteria</taxon>
        <taxon>Pseudomonadati</taxon>
        <taxon>Bacteroidota</taxon>
        <taxon>Chitinophagia</taxon>
        <taxon>Chitinophagales</taxon>
        <taxon>Chitinophagaceae</taxon>
        <taxon>Chitinophaga</taxon>
    </lineage>
</organism>
<evidence type="ECO:0000313" key="3">
    <source>
        <dbReference type="Proteomes" id="UP001549749"/>
    </source>
</evidence>
<dbReference type="EMBL" id="JBEXAC010000001">
    <property type="protein sequence ID" value="MET6996614.1"/>
    <property type="molecule type" value="Genomic_DNA"/>
</dbReference>
<dbReference type="RefSeq" id="WP_354659256.1">
    <property type="nucleotide sequence ID" value="NZ_JBEXAC010000001.1"/>
</dbReference>
<evidence type="ECO:0000313" key="2">
    <source>
        <dbReference type="EMBL" id="MET6996614.1"/>
    </source>
</evidence>
<dbReference type="PROSITE" id="PS50093">
    <property type="entry name" value="PKD"/>
    <property type="match status" value="2"/>
</dbReference>
<proteinExistence type="predicted"/>
<name>A0ABV2T0Q7_9BACT</name>
<sequence length="373" mass="40994">MNNIQNKNAIKAGYLLLLYVLLFICSCRKDDYNHNFTKADFTTSIQGLAVTFHNQTLRADSCQWDFGDGQQSIEFSPVHTYAKSDYYSITMRAYRDGKVAAMKSVMLTAGTISGFRYEIATDGLTVKFTNQSENGVSYEWDFNDGATAEEASPTHTYLTYGRKNVLLKVIGATGDTAKALVPVLLSPEITSPISAWEKVSAAITRDAANTASKMLQLKMAYNNKSLFLYCEFDKLTAEELKNTPVGFFIDADGNTVTGNQGVYGAGCDTFIDGPLFSTGGSMFDSALDGGGWDWKNYRPTLERIKVSEIATLPNKHAAIVIAIDRNEMLSFGSRVGAGLSFSGSSWGFTPPWTNQKAYLDLVAGRITFEKFPQ</sequence>
<comment type="caution">
    <text evidence="2">The sequence shown here is derived from an EMBL/GenBank/DDBJ whole genome shotgun (WGS) entry which is preliminary data.</text>
</comment>
<dbReference type="InterPro" id="IPR022409">
    <property type="entry name" value="PKD/Chitinase_dom"/>
</dbReference>